<feature type="domain" description="Asl1-like glycosyl hydrolase catalytic" evidence="3">
    <location>
        <begin position="83"/>
        <end position="319"/>
    </location>
</feature>
<comment type="caution">
    <text evidence="4">The sequence shown here is derived from an EMBL/GenBank/DDBJ whole genome shotgun (WGS) entry which is preliminary data.</text>
</comment>
<dbReference type="GO" id="GO:0071966">
    <property type="term" value="P:fungal-type cell wall polysaccharide metabolic process"/>
    <property type="evidence" value="ECO:0007669"/>
    <property type="project" value="TreeGrafter"/>
</dbReference>
<dbReference type="STRING" id="1037660.A0A066VQN2"/>
<keyword evidence="2" id="KW-0732">Signal</keyword>
<dbReference type="GeneID" id="25261584"/>
<dbReference type="Pfam" id="PF11790">
    <property type="entry name" value="Glyco_hydro_cc"/>
    <property type="match status" value="1"/>
</dbReference>
<dbReference type="GO" id="GO:0016787">
    <property type="term" value="F:hydrolase activity"/>
    <property type="evidence" value="ECO:0007669"/>
    <property type="project" value="UniProtKB-KW"/>
</dbReference>
<protein>
    <submittedName>
        <fullName evidence="4">Glycoside hydrolase family 128 protein</fullName>
    </submittedName>
</protein>
<proteinExistence type="predicted"/>
<gene>
    <name evidence="4" type="ORF">K437DRAFT_146109</name>
</gene>
<reference evidence="4 5" key="1">
    <citation type="submission" date="2014-05" db="EMBL/GenBank/DDBJ databases">
        <title>Draft genome sequence of a rare smut relative, Tilletiaria anomala UBC 951.</title>
        <authorList>
            <consortium name="DOE Joint Genome Institute"/>
            <person name="Toome M."/>
            <person name="Kuo A."/>
            <person name="Henrissat B."/>
            <person name="Lipzen A."/>
            <person name="Tritt A."/>
            <person name="Yoshinaga Y."/>
            <person name="Zane M."/>
            <person name="Barry K."/>
            <person name="Grigoriev I.V."/>
            <person name="Spatafora J.W."/>
            <person name="Aimea M.C."/>
        </authorList>
    </citation>
    <scope>NUCLEOTIDE SEQUENCE [LARGE SCALE GENOMIC DNA]</scope>
    <source>
        <strain evidence="4 5">UBC 951</strain>
    </source>
</reference>
<dbReference type="Gene3D" id="3.20.20.80">
    <property type="entry name" value="Glycosidases"/>
    <property type="match status" value="1"/>
</dbReference>
<feature type="chain" id="PRO_5001632275" evidence="2">
    <location>
        <begin position="19"/>
        <end position="327"/>
    </location>
</feature>
<evidence type="ECO:0000313" key="4">
    <source>
        <dbReference type="EMBL" id="KDN43771.1"/>
    </source>
</evidence>
<sequence length="327" mass="35664">MQLSLNLIFVATIVASEALALATSGNAAASGVELSANIKRHHKKRTCKAKSSKKTSSRIATSSSGSSSGSVSSSITGHKKLGLSWTYGNYMDINLFDNKAGWRYNWKESDNTKSNLPYFPMLWNDDGSRVAAWQKNVVNNPSSVTSKTIMAPNEPDVSSQANMSPEAVCSLMRKQMLPLKKNHGFKIIGPAVVNLEGDWYPRFVKACPDVQKEIDADAVHLYDSLASTSISRLQKWHSTYKRPIYITEVACHSFYITSKAPQCTGSGMANSFYSGLTKFVANSDYMAGIAPFGVFKANLPDGVGNFNRLSTTSGTPTNLWNMITSLI</sequence>
<evidence type="ECO:0000256" key="1">
    <source>
        <dbReference type="SAM" id="MobiDB-lite"/>
    </source>
</evidence>
<keyword evidence="5" id="KW-1185">Reference proteome</keyword>
<feature type="signal peptide" evidence="2">
    <location>
        <begin position="1"/>
        <end position="18"/>
    </location>
</feature>
<evidence type="ECO:0000259" key="3">
    <source>
        <dbReference type="Pfam" id="PF11790"/>
    </source>
</evidence>
<dbReference type="SUPFAM" id="SSF51445">
    <property type="entry name" value="(Trans)glycosidases"/>
    <property type="match status" value="1"/>
</dbReference>
<organism evidence="4 5">
    <name type="scientific">Tilletiaria anomala (strain ATCC 24038 / CBS 436.72 / UBC 951)</name>
    <dbReference type="NCBI Taxonomy" id="1037660"/>
    <lineage>
        <taxon>Eukaryota</taxon>
        <taxon>Fungi</taxon>
        <taxon>Dikarya</taxon>
        <taxon>Basidiomycota</taxon>
        <taxon>Ustilaginomycotina</taxon>
        <taxon>Exobasidiomycetes</taxon>
        <taxon>Georgefischeriales</taxon>
        <taxon>Tilletiariaceae</taxon>
        <taxon>Tilletiaria</taxon>
    </lineage>
</organism>
<accession>A0A066VQN2</accession>
<dbReference type="PANTHER" id="PTHR34154:SF3">
    <property type="entry name" value="ALKALI-SENSITIVE LINKAGE PROTEIN 1"/>
    <property type="match status" value="1"/>
</dbReference>
<dbReference type="RefSeq" id="XP_013242486.1">
    <property type="nucleotide sequence ID" value="XM_013387032.1"/>
</dbReference>
<dbReference type="OMA" id="KRCKPRS"/>
<dbReference type="InterPro" id="IPR024655">
    <property type="entry name" value="Asl1_glyco_hydro_catalytic"/>
</dbReference>
<dbReference type="Proteomes" id="UP000027361">
    <property type="component" value="Unassembled WGS sequence"/>
</dbReference>
<keyword evidence="4" id="KW-0378">Hydrolase</keyword>
<dbReference type="GO" id="GO:0009277">
    <property type="term" value="C:fungal-type cell wall"/>
    <property type="evidence" value="ECO:0007669"/>
    <property type="project" value="TreeGrafter"/>
</dbReference>
<dbReference type="OrthoDB" id="5959761at2759"/>
<evidence type="ECO:0000313" key="5">
    <source>
        <dbReference type="Proteomes" id="UP000027361"/>
    </source>
</evidence>
<dbReference type="EMBL" id="JMSN01000058">
    <property type="protein sequence ID" value="KDN43771.1"/>
    <property type="molecule type" value="Genomic_DNA"/>
</dbReference>
<dbReference type="HOGENOM" id="CLU_850420_0_0_1"/>
<feature type="compositionally biased region" description="Low complexity" evidence="1">
    <location>
        <begin position="57"/>
        <end position="76"/>
    </location>
</feature>
<feature type="compositionally biased region" description="Basic residues" evidence="1">
    <location>
        <begin position="40"/>
        <end position="56"/>
    </location>
</feature>
<name>A0A066VQN2_TILAU</name>
<dbReference type="AlphaFoldDB" id="A0A066VQN2"/>
<evidence type="ECO:0000256" key="2">
    <source>
        <dbReference type="SAM" id="SignalP"/>
    </source>
</evidence>
<dbReference type="InterPro" id="IPR017853">
    <property type="entry name" value="GH"/>
</dbReference>
<dbReference type="InterPro" id="IPR053183">
    <property type="entry name" value="ASL1"/>
</dbReference>
<feature type="region of interest" description="Disordered" evidence="1">
    <location>
        <begin position="40"/>
        <end position="76"/>
    </location>
</feature>
<dbReference type="PANTHER" id="PTHR34154">
    <property type="entry name" value="ALKALI-SENSITIVE LINKAGE PROTEIN 1"/>
    <property type="match status" value="1"/>
</dbReference>
<dbReference type="InParanoid" id="A0A066VQN2"/>